<evidence type="ECO:0000313" key="1">
    <source>
        <dbReference type="EMBL" id="KAA1118198.1"/>
    </source>
</evidence>
<dbReference type="EMBL" id="VSWC01000002">
    <property type="protein sequence ID" value="KAA1118198.1"/>
    <property type="molecule type" value="Genomic_DNA"/>
</dbReference>
<dbReference type="AlphaFoldDB" id="A0A5B0QY56"/>
<accession>A0A5B0QY56</accession>
<reference evidence="1 2" key="1">
    <citation type="submission" date="2019-05" db="EMBL/GenBank/DDBJ databases">
        <title>Emergence of the Ug99 lineage of the wheat stem rust pathogen through somatic hybridization.</title>
        <authorList>
            <person name="Li F."/>
            <person name="Upadhyaya N.M."/>
            <person name="Sperschneider J."/>
            <person name="Matny O."/>
            <person name="Nguyen-Phuc H."/>
            <person name="Mago R."/>
            <person name="Raley C."/>
            <person name="Miller M.E."/>
            <person name="Silverstein K.A.T."/>
            <person name="Henningsen E."/>
            <person name="Hirsch C.D."/>
            <person name="Visser B."/>
            <person name="Pretorius Z.A."/>
            <person name="Steffenson B.J."/>
            <person name="Schwessinger B."/>
            <person name="Dodds P.N."/>
            <person name="Figueroa M."/>
        </authorList>
    </citation>
    <scope>NUCLEOTIDE SEQUENCE [LARGE SCALE GENOMIC DNA]</scope>
    <source>
        <strain evidence="1">21-0</strain>
    </source>
</reference>
<name>A0A5B0QY56_PUCGR</name>
<comment type="caution">
    <text evidence="1">The sequence shown here is derived from an EMBL/GenBank/DDBJ whole genome shotgun (WGS) entry which is preliminary data.</text>
</comment>
<proteinExistence type="predicted"/>
<organism evidence="1 2">
    <name type="scientific">Puccinia graminis f. sp. tritici</name>
    <dbReference type="NCBI Taxonomy" id="56615"/>
    <lineage>
        <taxon>Eukaryota</taxon>
        <taxon>Fungi</taxon>
        <taxon>Dikarya</taxon>
        <taxon>Basidiomycota</taxon>
        <taxon>Pucciniomycotina</taxon>
        <taxon>Pucciniomycetes</taxon>
        <taxon>Pucciniales</taxon>
        <taxon>Pucciniaceae</taxon>
        <taxon>Puccinia</taxon>
    </lineage>
</organism>
<keyword evidence="2" id="KW-1185">Reference proteome</keyword>
<gene>
    <name evidence="1" type="ORF">PGT21_033332</name>
</gene>
<protein>
    <submittedName>
        <fullName evidence="1">Uncharacterized protein</fullName>
    </submittedName>
</protein>
<sequence>MAFLRRCFCEVFEGVSLGCVLPRNTLDGTTPVYRRRKYSASVPRSKPHLDVTLADVRSVPITYSLIPLGKPQQPRNPPPVGCHVPTVGHPRIPDSCGPTSNWAA</sequence>
<evidence type="ECO:0000313" key="2">
    <source>
        <dbReference type="Proteomes" id="UP000324748"/>
    </source>
</evidence>
<dbReference type="Proteomes" id="UP000324748">
    <property type="component" value="Unassembled WGS sequence"/>
</dbReference>